<proteinExistence type="predicted"/>
<name>A0A2P2QNP3_RHIMU</name>
<organism evidence="2">
    <name type="scientific">Rhizophora mucronata</name>
    <name type="common">Asiatic mangrove</name>
    <dbReference type="NCBI Taxonomy" id="61149"/>
    <lineage>
        <taxon>Eukaryota</taxon>
        <taxon>Viridiplantae</taxon>
        <taxon>Streptophyta</taxon>
        <taxon>Embryophyta</taxon>
        <taxon>Tracheophyta</taxon>
        <taxon>Spermatophyta</taxon>
        <taxon>Magnoliopsida</taxon>
        <taxon>eudicotyledons</taxon>
        <taxon>Gunneridae</taxon>
        <taxon>Pentapetalae</taxon>
        <taxon>rosids</taxon>
        <taxon>fabids</taxon>
        <taxon>Malpighiales</taxon>
        <taxon>Rhizophoraceae</taxon>
        <taxon>Rhizophora</taxon>
    </lineage>
</organism>
<feature type="transmembrane region" description="Helical" evidence="1">
    <location>
        <begin position="20"/>
        <end position="42"/>
    </location>
</feature>
<evidence type="ECO:0000256" key="1">
    <source>
        <dbReference type="SAM" id="Phobius"/>
    </source>
</evidence>
<keyword evidence="1" id="KW-0472">Membrane</keyword>
<protein>
    <submittedName>
        <fullName evidence="2">Uncharacterized protein</fullName>
    </submittedName>
</protein>
<sequence>MTWETIEIEQLVPHVLCDQGSLLCILSWLAVIRDMALWVFIYGSVT</sequence>
<reference evidence="2" key="1">
    <citation type="submission" date="2018-02" db="EMBL/GenBank/DDBJ databases">
        <title>Rhizophora mucronata_Transcriptome.</title>
        <authorList>
            <person name="Meera S.P."/>
            <person name="Sreeshan A."/>
            <person name="Augustine A."/>
        </authorList>
    </citation>
    <scope>NUCLEOTIDE SEQUENCE</scope>
    <source>
        <tissue evidence="2">Leaf</tissue>
    </source>
</reference>
<keyword evidence="1" id="KW-1133">Transmembrane helix</keyword>
<keyword evidence="1" id="KW-0812">Transmembrane</keyword>
<accession>A0A2P2QNP3</accession>
<dbReference type="EMBL" id="GGEC01088129">
    <property type="protein sequence ID" value="MBX68613.1"/>
    <property type="molecule type" value="Transcribed_RNA"/>
</dbReference>
<dbReference type="AlphaFoldDB" id="A0A2P2QNP3"/>
<evidence type="ECO:0000313" key="2">
    <source>
        <dbReference type="EMBL" id="MBX68613.1"/>
    </source>
</evidence>